<dbReference type="AlphaFoldDB" id="A0A5M3MKG4"/>
<dbReference type="GeneID" id="19205543"/>
<protein>
    <recommendedName>
        <fullName evidence="3">BTB domain-containing protein</fullName>
    </recommendedName>
</protein>
<proteinExistence type="predicted"/>
<dbReference type="OrthoDB" id="3357985at2759"/>
<gene>
    <name evidence="1" type="ORF">CONPUDRAFT_166432</name>
</gene>
<dbReference type="RefSeq" id="XP_007770076.1">
    <property type="nucleotide sequence ID" value="XM_007771886.1"/>
</dbReference>
<dbReference type="EMBL" id="JH711580">
    <property type="protein sequence ID" value="EIW79712.1"/>
    <property type="molecule type" value="Genomic_DNA"/>
</dbReference>
<sequence>MAVHTVALSEVSNLSLSPPLSPAVVPVQTIPGGPPLSVLDMFWPFQTSAPRTYGSPGITIRTSDGRVMSFPDPTYLFGSAPFFSDMLSSATDGWVDVTLTENQHDFLRFVYLARAPQLFAEHYIDKTAELCFFADSAKEYKVPGAIQALSDMLTSPRFLEKNAFRAYCIACRYGWEQVARKAARHTFHFGPLVTPGIAQPEDLALISGVSYHSLLLYHEACRATTREISSHDLSNCAKYEVQKFPRCSKCGGRRIYQTQNMTLPAWLTGLLIDVSLEVEGIPPDAPVSKPQHVKNALQTAARCSMCSKKVFSVTVERMIDAFFSQLQRELSAVMLAFE</sequence>
<keyword evidence="2" id="KW-1185">Reference proteome</keyword>
<accession>A0A5M3MKG4</accession>
<organism evidence="1 2">
    <name type="scientific">Coniophora puteana (strain RWD-64-598)</name>
    <name type="common">Brown rot fungus</name>
    <dbReference type="NCBI Taxonomy" id="741705"/>
    <lineage>
        <taxon>Eukaryota</taxon>
        <taxon>Fungi</taxon>
        <taxon>Dikarya</taxon>
        <taxon>Basidiomycota</taxon>
        <taxon>Agaricomycotina</taxon>
        <taxon>Agaricomycetes</taxon>
        <taxon>Agaricomycetidae</taxon>
        <taxon>Boletales</taxon>
        <taxon>Coniophorineae</taxon>
        <taxon>Coniophoraceae</taxon>
        <taxon>Coniophora</taxon>
    </lineage>
</organism>
<comment type="caution">
    <text evidence="1">The sequence shown here is derived from an EMBL/GenBank/DDBJ whole genome shotgun (WGS) entry which is preliminary data.</text>
</comment>
<evidence type="ECO:0008006" key="3">
    <source>
        <dbReference type="Google" id="ProtNLM"/>
    </source>
</evidence>
<name>A0A5M3MKG4_CONPW</name>
<dbReference type="Proteomes" id="UP000053558">
    <property type="component" value="Unassembled WGS sequence"/>
</dbReference>
<dbReference type="KEGG" id="cput:CONPUDRAFT_166432"/>
<reference evidence="2" key="1">
    <citation type="journal article" date="2012" name="Science">
        <title>The Paleozoic origin of enzymatic lignin decomposition reconstructed from 31 fungal genomes.</title>
        <authorList>
            <person name="Floudas D."/>
            <person name="Binder M."/>
            <person name="Riley R."/>
            <person name="Barry K."/>
            <person name="Blanchette R.A."/>
            <person name="Henrissat B."/>
            <person name="Martinez A.T."/>
            <person name="Otillar R."/>
            <person name="Spatafora J.W."/>
            <person name="Yadav J.S."/>
            <person name="Aerts A."/>
            <person name="Benoit I."/>
            <person name="Boyd A."/>
            <person name="Carlson A."/>
            <person name="Copeland A."/>
            <person name="Coutinho P.M."/>
            <person name="de Vries R.P."/>
            <person name="Ferreira P."/>
            <person name="Findley K."/>
            <person name="Foster B."/>
            <person name="Gaskell J."/>
            <person name="Glotzer D."/>
            <person name="Gorecki P."/>
            <person name="Heitman J."/>
            <person name="Hesse C."/>
            <person name="Hori C."/>
            <person name="Igarashi K."/>
            <person name="Jurgens J.A."/>
            <person name="Kallen N."/>
            <person name="Kersten P."/>
            <person name="Kohler A."/>
            <person name="Kuees U."/>
            <person name="Kumar T.K.A."/>
            <person name="Kuo A."/>
            <person name="LaButti K."/>
            <person name="Larrondo L.F."/>
            <person name="Lindquist E."/>
            <person name="Ling A."/>
            <person name="Lombard V."/>
            <person name="Lucas S."/>
            <person name="Lundell T."/>
            <person name="Martin R."/>
            <person name="McLaughlin D.J."/>
            <person name="Morgenstern I."/>
            <person name="Morin E."/>
            <person name="Murat C."/>
            <person name="Nagy L.G."/>
            <person name="Nolan M."/>
            <person name="Ohm R.A."/>
            <person name="Patyshakuliyeva A."/>
            <person name="Rokas A."/>
            <person name="Ruiz-Duenas F.J."/>
            <person name="Sabat G."/>
            <person name="Salamov A."/>
            <person name="Samejima M."/>
            <person name="Schmutz J."/>
            <person name="Slot J.C."/>
            <person name="St John F."/>
            <person name="Stenlid J."/>
            <person name="Sun H."/>
            <person name="Sun S."/>
            <person name="Syed K."/>
            <person name="Tsang A."/>
            <person name="Wiebenga A."/>
            <person name="Young D."/>
            <person name="Pisabarro A."/>
            <person name="Eastwood D.C."/>
            <person name="Martin F."/>
            <person name="Cullen D."/>
            <person name="Grigoriev I.V."/>
            <person name="Hibbett D.S."/>
        </authorList>
    </citation>
    <scope>NUCLEOTIDE SEQUENCE [LARGE SCALE GENOMIC DNA]</scope>
    <source>
        <strain evidence="2">RWD-64-598 SS2</strain>
    </source>
</reference>
<evidence type="ECO:0000313" key="1">
    <source>
        <dbReference type="EMBL" id="EIW79712.1"/>
    </source>
</evidence>
<evidence type="ECO:0000313" key="2">
    <source>
        <dbReference type="Proteomes" id="UP000053558"/>
    </source>
</evidence>